<dbReference type="HOGENOM" id="CLU_118376_0_0_1"/>
<evidence type="ECO:0000256" key="2">
    <source>
        <dbReference type="ARBA" id="ARBA00010071"/>
    </source>
</evidence>
<name>G1U5V0_RABIT</name>
<dbReference type="eggNOG" id="ENOG502RMFF">
    <property type="taxonomic scope" value="Eukaryota"/>
</dbReference>
<evidence type="ECO:0000313" key="8">
    <source>
        <dbReference type="Proteomes" id="UP000001811"/>
    </source>
</evidence>
<reference evidence="7 8" key="1">
    <citation type="journal article" date="2011" name="Nature">
        <title>A high-resolution map of human evolutionary constraint using 29 mammals.</title>
        <authorList>
            <person name="Lindblad-Toh K."/>
            <person name="Garber M."/>
            <person name="Zuk O."/>
            <person name="Lin M.F."/>
            <person name="Parker B.J."/>
            <person name="Washietl S."/>
            <person name="Kheradpour P."/>
            <person name="Ernst J."/>
            <person name="Jordan G."/>
            <person name="Mauceli E."/>
            <person name="Ward L.D."/>
            <person name="Lowe C.B."/>
            <person name="Holloway A.K."/>
            <person name="Clamp M."/>
            <person name="Gnerre S."/>
            <person name="Alfoldi J."/>
            <person name="Beal K."/>
            <person name="Chang J."/>
            <person name="Clawson H."/>
            <person name="Cuff J."/>
            <person name="Di Palma F."/>
            <person name="Fitzgerald S."/>
            <person name="Flicek P."/>
            <person name="Guttman M."/>
            <person name="Hubisz M.J."/>
            <person name="Jaffe D.B."/>
            <person name="Jungreis I."/>
            <person name="Kent W.J."/>
            <person name="Kostka D."/>
            <person name="Lara M."/>
            <person name="Martins A.L."/>
            <person name="Massingham T."/>
            <person name="Moltke I."/>
            <person name="Raney B.J."/>
            <person name="Rasmussen M.D."/>
            <person name="Robinson J."/>
            <person name="Stark A."/>
            <person name="Vilella A.J."/>
            <person name="Wen J."/>
            <person name="Xie X."/>
            <person name="Zody M.C."/>
            <person name="Baldwin J."/>
            <person name="Bloom T."/>
            <person name="Chin C.W."/>
            <person name="Heiman D."/>
            <person name="Nicol R."/>
            <person name="Nusbaum C."/>
            <person name="Young S."/>
            <person name="Wilkinson J."/>
            <person name="Worley K.C."/>
            <person name="Kovar C.L."/>
            <person name="Muzny D.M."/>
            <person name="Gibbs R.A."/>
            <person name="Cree A."/>
            <person name="Dihn H.H."/>
            <person name="Fowler G."/>
            <person name="Jhangiani S."/>
            <person name="Joshi V."/>
            <person name="Lee S."/>
            <person name="Lewis L.R."/>
            <person name="Nazareth L.V."/>
            <person name="Okwuonu G."/>
            <person name="Santibanez J."/>
            <person name="Warren W.C."/>
            <person name="Mardis E.R."/>
            <person name="Weinstock G.M."/>
            <person name="Wilson R.K."/>
            <person name="Delehaunty K."/>
            <person name="Dooling D."/>
            <person name="Fronik C."/>
            <person name="Fulton L."/>
            <person name="Fulton B."/>
            <person name="Graves T."/>
            <person name="Minx P."/>
            <person name="Sodergren E."/>
            <person name="Birney E."/>
            <person name="Margulies E.H."/>
            <person name="Herrero J."/>
            <person name="Green E.D."/>
            <person name="Haussler D."/>
            <person name="Siepel A."/>
            <person name="Goldman N."/>
            <person name="Pollard K.S."/>
            <person name="Pedersen J.S."/>
            <person name="Lander E.S."/>
            <person name="Kellis M."/>
        </authorList>
    </citation>
    <scope>NUCLEOTIDE SEQUENCE [LARGE SCALE GENOMIC DNA]</scope>
    <source>
        <strain evidence="7 8">Thorbecke inbred</strain>
    </source>
</reference>
<protein>
    <submittedName>
        <fullName evidence="7">Placenta enriched 1</fullName>
    </submittedName>
</protein>
<keyword evidence="8" id="KW-1185">Reference proteome</keyword>
<dbReference type="GO" id="GO:0001890">
    <property type="term" value="P:placenta development"/>
    <property type="evidence" value="ECO:0007669"/>
    <property type="project" value="Ensembl"/>
</dbReference>
<keyword evidence="4 5" id="KW-0732">Signal</keyword>
<dbReference type="InterPro" id="IPR033222">
    <property type="entry name" value="PLAC1_fam"/>
</dbReference>
<dbReference type="Proteomes" id="UP000001811">
    <property type="component" value="Chromosome X"/>
</dbReference>
<gene>
    <name evidence="7" type="primary">PLAC1</name>
</gene>
<dbReference type="PANTHER" id="PTHR14380">
    <property type="entry name" value="PLACENTA-SPECIFIC PROTEIN 1"/>
    <property type="match status" value="1"/>
</dbReference>
<dbReference type="Gene3D" id="2.60.40.3210">
    <property type="entry name" value="Zona pellucida, ZP-N domain"/>
    <property type="match status" value="1"/>
</dbReference>
<dbReference type="Pfam" id="PF23344">
    <property type="entry name" value="ZP-N"/>
    <property type="match status" value="1"/>
</dbReference>
<dbReference type="STRING" id="9986.ENSOCUP00000024786"/>
<dbReference type="EMBL" id="AAGW02046794">
    <property type="status" value="NOT_ANNOTATED_CDS"/>
    <property type="molecule type" value="Genomic_DNA"/>
</dbReference>
<dbReference type="GeneTree" id="ENSGT00530000064049"/>
<feature type="chain" id="PRO_5023823347" evidence="5">
    <location>
        <begin position="23"/>
        <end position="172"/>
    </location>
</feature>
<evidence type="ECO:0000256" key="3">
    <source>
        <dbReference type="ARBA" id="ARBA00022525"/>
    </source>
</evidence>
<feature type="domain" description="ZP-N" evidence="6">
    <location>
        <begin position="30"/>
        <end position="116"/>
    </location>
</feature>
<sequence>MNVVQLVAGTVFLTSVFSACSGQNPMTVLCSIDWFMVTVQPFMLNNDVYVHFYELHLGLGCPANHVQPHAYQFTYRVTECGIKAKAISQDMVIYSTEMHYASVGTSSRYAIPVSCIAPQKSPWFTVPASMTVAGEGGATASTDDTGHKVFTLAQSDSDEVTDHACLPCVNSM</sequence>
<proteinExistence type="inferred from homology"/>
<dbReference type="Bgee" id="ENSOCUG00000003197">
    <property type="expression patterns" value="Expressed in embryo and 2 other cell types or tissues"/>
</dbReference>
<comment type="similarity">
    <text evidence="2">Belongs to the PLAC1 family.</text>
</comment>
<dbReference type="Ensembl" id="ENSOCUT00000003198.3">
    <property type="protein sequence ID" value="ENSOCUP00000024786.2"/>
    <property type="gene ID" value="ENSOCUG00000003197.3"/>
</dbReference>
<accession>G1U5V0</accession>
<keyword evidence="3" id="KW-0964">Secreted</keyword>
<feature type="signal peptide" evidence="5">
    <location>
        <begin position="1"/>
        <end position="22"/>
    </location>
</feature>
<evidence type="ECO:0000256" key="4">
    <source>
        <dbReference type="ARBA" id="ARBA00022729"/>
    </source>
</evidence>
<comment type="subcellular location">
    <subcellularLocation>
        <location evidence="1">Secreted</location>
    </subcellularLocation>
</comment>
<dbReference type="GO" id="GO:0005576">
    <property type="term" value="C:extracellular region"/>
    <property type="evidence" value="ECO:0007669"/>
    <property type="project" value="UniProtKB-SubCell"/>
</dbReference>
<dbReference type="InParanoid" id="G1U5V0"/>
<dbReference type="PaxDb" id="9986-ENSOCUP00000024786"/>
<organism evidence="7 8">
    <name type="scientific">Oryctolagus cuniculus</name>
    <name type="common">Rabbit</name>
    <dbReference type="NCBI Taxonomy" id="9986"/>
    <lineage>
        <taxon>Eukaryota</taxon>
        <taxon>Metazoa</taxon>
        <taxon>Chordata</taxon>
        <taxon>Craniata</taxon>
        <taxon>Vertebrata</taxon>
        <taxon>Euteleostomi</taxon>
        <taxon>Mammalia</taxon>
        <taxon>Eutheria</taxon>
        <taxon>Euarchontoglires</taxon>
        <taxon>Glires</taxon>
        <taxon>Lagomorpha</taxon>
        <taxon>Leporidae</taxon>
        <taxon>Oryctolagus</taxon>
    </lineage>
</organism>
<dbReference type="AlphaFoldDB" id="G1U5V0"/>
<dbReference type="PANTHER" id="PTHR14380:SF2">
    <property type="entry name" value="PLACENTA-SPECIFIC PROTEIN 1"/>
    <property type="match status" value="1"/>
</dbReference>
<evidence type="ECO:0000259" key="6">
    <source>
        <dbReference type="Pfam" id="PF23344"/>
    </source>
</evidence>
<evidence type="ECO:0000313" key="7">
    <source>
        <dbReference type="Ensembl" id="ENSOCUP00000024786.2"/>
    </source>
</evidence>
<evidence type="ECO:0000256" key="1">
    <source>
        <dbReference type="ARBA" id="ARBA00004613"/>
    </source>
</evidence>
<reference evidence="7" key="2">
    <citation type="submission" date="2025-08" db="UniProtKB">
        <authorList>
            <consortium name="Ensembl"/>
        </authorList>
    </citation>
    <scope>IDENTIFICATION</scope>
    <source>
        <strain evidence="7">Thorbecke</strain>
    </source>
</reference>
<reference evidence="7" key="3">
    <citation type="submission" date="2025-09" db="UniProtKB">
        <authorList>
            <consortium name="Ensembl"/>
        </authorList>
    </citation>
    <scope>IDENTIFICATION</scope>
    <source>
        <strain evidence="7">Thorbecke</strain>
    </source>
</reference>
<evidence type="ECO:0000256" key="5">
    <source>
        <dbReference type="SAM" id="SignalP"/>
    </source>
</evidence>
<dbReference type="InterPro" id="IPR055356">
    <property type="entry name" value="ZP-N"/>
</dbReference>